<dbReference type="RefSeq" id="WP_369173077.1">
    <property type="nucleotide sequence ID" value="NZ_CP163439.1"/>
</dbReference>
<reference evidence="1" key="1">
    <citation type="submission" date="2024-07" db="EMBL/GenBank/DDBJ databases">
        <authorList>
            <person name="Yu S.T."/>
        </authorList>
    </citation>
    <scope>NUCLEOTIDE SEQUENCE</scope>
    <source>
        <strain evidence="1">R28</strain>
    </source>
</reference>
<gene>
    <name evidence="1" type="ORF">AB5J49_36275</name>
</gene>
<dbReference type="EMBL" id="CP163439">
    <property type="protein sequence ID" value="XDQ38379.1"/>
    <property type="molecule type" value="Genomic_DNA"/>
</dbReference>
<organism evidence="1">
    <name type="scientific">Streptomyces sp. R28</name>
    <dbReference type="NCBI Taxonomy" id="3238628"/>
    <lineage>
        <taxon>Bacteria</taxon>
        <taxon>Bacillati</taxon>
        <taxon>Actinomycetota</taxon>
        <taxon>Actinomycetes</taxon>
        <taxon>Kitasatosporales</taxon>
        <taxon>Streptomycetaceae</taxon>
        <taxon>Streptomyces</taxon>
    </lineage>
</organism>
<evidence type="ECO:0000313" key="1">
    <source>
        <dbReference type="EMBL" id="XDQ38379.1"/>
    </source>
</evidence>
<dbReference type="AlphaFoldDB" id="A0AB39Q6R3"/>
<protein>
    <submittedName>
        <fullName evidence="1">Uncharacterized protein</fullName>
    </submittedName>
</protein>
<proteinExistence type="predicted"/>
<sequence>MASAFHPSRPGVAARKGPFMWEFSSLFADLGEGLDDLGVPEGQPFLISPAGVYDVALNRYFSVWPASSPWNTQAAHARDLRTYFDFLWFARGRRDWRDASMDDRAAFEWWRRRDERGPRLEDTSWDREVSTVNLFVGDRAGPRQGQSHPSARGFGVVAVAGRGWRHDGVASASRDVARGHDAR</sequence>
<accession>A0AB39Q6R3</accession>
<name>A0AB39Q6R3_9ACTN</name>